<evidence type="ECO:0000256" key="1">
    <source>
        <dbReference type="SAM" id="MobiDB-lite"/>
    </source>
</evidence>
<evidence type="ECO:0000313" key="3">
    <source>
        <dbReference type="Proteomes" id="UP001163956"/>
    </source>
</evidence>
<dbReference type="EMBL" id="OP764599">
    <property type="protein sequence ID" value="WAK44903.1"/>
    <property type="molecule type" value="Genomic_DNA"/>
</dbReference>
<dbReference type="InterPro" id="IPR013232">
    <property type="entry name" value="Phage_T7_Gp1.1"/>
</dbReference>
<reference evidence="2" key="1">
    <citation type="submission" date="2022-11" db="EMBL/GenBank/DDBJ databases">
        <title>Complete genome sequence of Erwinia phage pEa_SNUABM_57.</title>
        <authorList>
            <person name="Kim S.G."/>
            <person name="Jo S.J."/>
            <person name="Lee S.B."/>
            <person name="Kwon J."/>
            <person name="Park S.C."/>
        </authorList>
    </citation>
    <scope>NUCLEOTIDE SEQUENCE</scope>
</reference>
<keyword evidence="3" id="KW-1185">Reference proteome</keyword>
<proteinExistence type="predicted"/>
<feature type="region of interest" description="Disordered" evidence="1">
    <location>
        <begin position="26"/>
        <end position="48"/>
    </location>
</feature>
<name>A0A9E8YU75_9CAUD</name>
<dbReference type="Proteomes" id="UP001163956">
    <property type="component" value="Segment"/>
</dbReference>
<gene>
    <name evidence="2" type="ORF">pEaSNUABM57_00021</name>
</gene>
<protein>
    <submittedName>
        <fullName evidence="2">Uncharacterized protein</fullName>
    </submittedName>
</protein>
<feature type="compositionally biased region" description="Basic residues" evidence="1">
    <location>
        <begin position="27"/>
        <end position="39"/>
    </location>
</feature>
<sequence length="48" mass="5827">MNRTNFERIIKTERKREQAAFEEFMPKGRKLNKTKRGTSAKRDWKEAI</sequence>
<dbReference type="Pfam" id="PF08200">
    <property type="entry name" value="Phage_T7_1_1"/>
    <property type="match status" value="1"/>
</dbReference>
<organism evidence="2 3">
    <name type="scientific">Erwinia phage pEa_SNUABM_57</name>
    <dbReference type="NCBI Taxonomy" id="2996118"/>
    <lineage>
        <taxon>Viruses</taxon>
        <taxon>Duplodnaviria</taxon>
        <taxon>Heunggongvirae</taxon>
        <taxon>Uroviricota</taxon>
        <taxon>Caudoviricetes</taxon>
        <taxon>Autographivirales</taxon>
        <taxon>Autotranscriptaviridae</taxon>
        <taxon>Studiervirinae</taxon>
        <taxon>Berlinvirus</taxon>
        <taxon>Berlinvirus pEaSNUABM57</taxon>
    </lineage>
</organism>
<accession>A0A9E8YU75</accession>
<evidence type="ECO:0000313" key="2">
    <source>
        <dbReference type="EMBL" id="WAK44903.1"/>
    </source>
</evidence>